<accession>A0A914WBG6</accession>
<comment type="cofactor">
    <cofactor evidence="1">
        <name>Fe(2+)</name>
        <dbReference type="ChEBI" id="CHEBI:29033"/>
    </cofactor>
</comment>
<dbReference type="InterPro" id="IPR050411">
    <property type="entry name" value="AlphaKG_dependent_hydroxylases"/>
</dbReference>
<feature type="domain" description="Gamma-butyrobetaine hydroxylase-like N-terminal" evidence="10">
    <location>
        <begin position="42"/>
        <end position="117"/>
    </location>
</feature>
<evidence type="ECO:0000259" key="9">
    <source>
        <dbReference type="Pfam" id="PF02668"/>
    </source>
</evidence>
<dbReference type="Pfam" id="PF02668">
    <property type="entry name" value="TauD"/>
    <property type="match status" value="1"/>
</dbReference>
<evidence type="ECO:0000256" key="4">
    <source>
        <dbReference type="ARBA" id="ARBA00022723"/>
    </source>
</evidence>
<sequence length="375" mass="42266">MLATRSLFRSAASQLVRYQSTVAANRQITEDHVPRIVTMQGRKDGKLLEVQWEDGTVGEFPYVWLRDCAPMRRSTASLNDVQLDVEPEKLALSDKGDAVLVQWPPYYNSQYSSKWLREHVFDDCGNDRASSIELWSKDFHDKLPRFALEDLMARKNARKQMLASLERYGVVKVEGCYSTRDHDALMRQIPMITAKVGTTEKSLSTAHVVHTAGSHMLSIPVLTTLRFLSQADAHYPTRLSMSIVDGFTAATDLRAAHLSMFEFLCAQKVEYVSEEGRSKAAHPMISTDAVRGVADMWGCITQVVFNNARRSSHITMPPTKLGQFYSALKQFQLSCFQNAITVNVNQGDVFLLNNHRVLHGTPAIENATIQQTFYN</sequence>
<dbReference type="PANTHER" id="PTHR10696:SF33">
    <property type="entry name" value="GAMMA-BUTYROBETAINE DIOXYGENASE"/>
    <property type="match status" value="1"/>
</dbReference>
<proteinExistence type="inferred from homology"/>
<name>A0A914WBG6_9BILA</name>
<comment type="similarity">
    <text evidence="3">Belongs to the gamma-BBH/TMLD family.</text>
</comment>
<dbReference type="InterPro" id="IPR038492">
    <property type="entry name" value="GBBH-like_N_sf"/>
</dbReference>
<evidence type="ECO:0000313" key="12">
    <source>
        <dbReference type="WBParaSite" id="PSAMB.scaffold3541size17872.g21840.t1"/>
    </source>
</evidence>
<dbReference type="Proteomes" id="UP000887566">
    <property type="component" value="Unplaced"/>
</dbReference>
<dbReference type="WBParaSite" id="PSAMB.scaffold3541size17872.g21840.t1">
    <property type="protein sequence ID" value="PSAMB.scaffold3541size17872.g21840.t1"/>
    <property type="gene ID" value="PSAMB.scaffold3541size17872.g21840"/>
</dbReference>
<evidence type="ECO:0000256" key="8">
    <source>
        <dbReference type="ARBA" id="ARBA00023004"/>
    </source>
</evidence>
<comment type="pathway">
    <text evidence="2">Amine and polyamine biosynthesis; carnitine biosynthesis.</text>
</comment>
<keyword evidence="7" id="KW-0560">Oxidoreductase</keyword>
<evidence type="ECO:0000313" key="11">
    <source>
        <dbReference type="Proteomes" id="UP000887566"/>
    </source>
</evidence>
<evidence type="ECO:0000256" key="1">
    <source>
        <dbReference type="ARBA" id="ARBA00001954"/>
    </source>
</evidence>
<dbReference type="Gene3D" id="3.60.130.10">
    <property type="entry name" value="Clavaminate synthase-like"/>
    <property type="match status" value="1"/>
</dbReference>
<keyword evidence="11" id="KW-1185">Reference proteome</keyword>
<evidence type="ECO:0000256" key="3">
    <source>
        <dbReference type="ARBA" id="ARBA00008654"/>
    </source>
</evidence>
<dbReference type="AlphaFoldDB" id="A0A914WBG6"/>
<evidence type="ECO:0000256" key="2">
    <source>
        <dbReference type="ARBA" id="ARBA00005022"/>
    </source>
</evidence>
<dbReference type="PANTHER" id="PTHR10696">
    <property type="entry name" value="GAMMA-BUTYROBETAINE HYDROXYLASE-RELATED"/>
    <property type="match status" value="1"/>
</dbReference>
<dbReference type="GO" id="GO:0016706">
    <property type="term" value="F:2-oxoglutarate-dependent dioxygenase activity"/>
    <property type="evidence" value="ECO:0007669"/>
    <property type="project" value="UniProtKB-ARBA"/>
</dbReference>
<reference evidence="12" key="1">
    <citation type="submission" date="2022-11" db="UniProtKB">
        <authorList>
            <consortium name="WormBaseParasite"/>
        </authorList>
    </citation>
    <scope>IDENTIFICATION</scope>
</reference>
<feature type="domain" description="TauD/TfdA-like" evidence="9">
    <location>
        <begin position="146"/>
        <end position="363"/>
    </location>
</feature>
<dbReference type="GO" id="GO:0005739">
    <property type="term" value="C:mitochondrion"/>
    <property type="evidence" value="ECO:0007669"/>
    <property type="project" value="TreeGrafter"/>
</dbReference>
<evidence type="ECO:0000259" key="10">
    <source>
        <dbReference type="Pfam" id="PF06155"/>
    </source>
</evidence>
<evidence type="ECO:0000256" key="6">
    <source>
        <dbReference type="ARBA" id="ARBA00022964"/>
    </source>
</evidence>
<dbReference type="GO" id="GO:0045329">
    <property type="term" value="P:carnitine biosynthetic process"/>
    <property type="evidence" value="ECO:0007669"/>
    <property type="project" value="UniProtKB-KW"/>
</dbReference>
<protein>
    <submittedName>
        <fullName evidence="12">TauD/TfdA-like domain-containing protein</fullName>
    </submittedName>
</protein>
<dbReference type="InterPro" id="IPR003819">
    <property type="entry name" value="TauD/TfdA-like"/>
</dbReference>
<evidence type="ECO:0000256" key="7">
    <source>
        <dbReference type="ARBA" id="ARBA00023002"/>
    </source>
</evidence>
<keyword evidence="4" id="KW-0479">Metal-binding</keyword>
<dbReference type="GO" id="GO:0046872">
    <property type="term" value="F:metal ion binding"/>
    <property type="evidence" value="ECO:0007669"/>
    <property type="project" value="UniProtKB-KW"/>
</dbReference>
<evidence type="ECO:0000256" key="5">
    <source>
        <dbReference type="ARBA" id="ARBA00022873"/>
    </source>
</evidence>
<dbReference type="Pfam" id="PF06155">
    <property type="entry name" value="GBBH-like_N"/>
    <property type="match status" value="1"/>
</dbReference>
<dbReference type="InterPro" id="IPR010376">
    <property type="entry name" value="GBBH-like_N"/>
</dbReference>
<keyword evidence="5" id="KW-0124">Carnitine biosynthesis</keyword>
<organism evidence="11 12">
    <name type="scientific">Plectus sambesii</name>
    <dbReference type="NCBI Taxonomy" id="2011161"/>
    <lineage>
        <taxon>Eukaryota</taxon>
        <taxon>Metazoa</taxon>
        <taxon>Ecdysozoa</taxon>
        <taxon>Nematoda</taxon>
        <taxon>Chromadorea</taxon>
        <taxon>Plectida</taxon>
        <taxon>Plectina</taxon>
        <taxon>Plectoidea</taxon>
        <taxon>Plectidae</taxon>
        <taxon>Plectus</taxon>
    </lineage>
</organism>
<keyword evidence="6" id="KW-0223">Dioxygenase</keyword>
<keyword evidence="8" id="KW-0408">Iron</keyword>
<dbReference type="InterPro" id="IPR042098">
    <property type="entry name" value="TauD-like_sf"/>
</dbReference>
<dbReference type="SUPFAM" id="SSF51197">
    <property type="entry name" value="Clavaminate synthase-like"/>
    <property type="match status" value="1"/>
</dbReference>
<dbReference type="Gene3D" id="3.30.2020.30">
    <property type="match status" value="1"/>
</dbReference>